<dbReference type="AlphaFoldDB" id="G8LNG0"/>
<accession>G8LNG0</accession>
<evidence type="ECO:0000313" key="2">
    <source>
        <dbReference type="Proteomes" id="UP000007838"/>
    </source>
</evidence>
<reference evidence="1 2" key="1">
    <citation type="journal article" date="2011" name="Stand. Genomic Sci.">
        <title>Complete genome of the onion pathogen Enterobacter cloacae EcWSU1.</title>
        <authorList>
            <person name="Humann J.L."/>
            <person name="Wildung M."/>
            <person name="Cheng C.H."/>
            <person name="Lee T."/>
            <person name="Stewart J.E."/>
            <person name="Drew J.C."/>
            <person name="Triplett E.W."/>
            <person name="Main D."/>
            <person name="Schroeder B.K."/>
        </authorList>
    </citation>
    <scope>NUCLEOTIDE SEQUENCE [LARGE SCALE GENOMIC DNA]</scope>
    <source>
        <strain evidence="1 2">EcWSU1</strain>
    </source>
</reference>
<protein>
    <submittedName>
        <fullName evidence="1">Uncharacterized protein</fullName>
    </submittedName>
</protein>
<evidence type="ECO:0000313" key="1">
    <source>
        <dbReference type="EMBL" id="AEW72233.1"/>
    </source>
</evidence>
<organism evidence="1 2">
    <name type="scientific">Enterobacter ludwigii</name>
    <dbReference type="NCBI Taxonomy" id="299767"/>
    <lineage>
        <taxon>Bacteria</taxon>
        <taxon>Pseudomonadati</taxon>
        <taxon>Pseudomonadota</taxon>
        <taxon>Gammaproteobacteria</taxon>
        <taxon>Enterobacterales</taxon>
        <taxon>Enterobacteriaceae</taxon>
        <taxon>Enterobacter</taxon>
        <taxon>Enterobacter cloacae complex</taxon>
    </lineage>
</organism>
<dbReference type="eggNOG" id="ENOG5034318">
    <property type="taxonomic scope" value="Bacteria"/>
</dbReference>
<sequence>MLFRQLGNFRLRLFQRFTATVQQLVRVADCSNRFAAKATTLEAFDVHAKRRGMVTLRNDERWDILRHTGASADHHVCTNDAELMDCGHAANNCEIIYRYVSCQRCVVGKNTAVTYRTVVRDMRINHKQVVAAHLRQSTTLYCSTMNGDAFANVVTIADFQTGRLTSIFKILVYFADGSELIDLVIAANSRMTIHDNVRFQYCTLTNFDMGSNNTKWADMDVSTNNGTDFHNGGRMNKGGFINHVSRLPATSTHHSRFANNFAVNQSYAFEASQAATRFFKSDFHDHLITRHDRTLEARFIDTREVVQLTRLQFAHAFKRKNTGSLCHRFQNQHTREDRFTREVSLEERLVHGNIFHCAQKTTFFKIQHTVYQQKRVAVRQKF</sequence>
<dbReference type="HOGENOM" id="CLU_723075_0_0_6"/>
<name>G8LNG0_9ENTR</name>
<dbReference type="EMBL" id="CP002886">
    <property type="protein sequence ID" value="AEW72233.1"/>
    <property type="molecule type" value="Genomic_DNA"/>
</dbReference>
<dbReference type="KEGG" id="eec:EcWSU1_00793"/>
<gene>
    <name evidence="1" type="ORF">EcWSU1_00793</name>
</gene>
<proteinExistence type="predicted"/>
<dbReference type="Proteomes" id="UP000007838">
    <property type="component" value="Chromosome"/>
</dbReference>